<comment type="caution">
    <text evidence="1">The sequence shown here is derived from an EMBL/GenBank/DDBJ whole genome shotgun (WGS) entry which is preliminary data.</text>
</comment>
<feature type="non-terminal residue" evidence="1">
    <location>
        <position position="1"/>
    </location>
</feature>
<reference evidence="1 2" key="1">
    <citation type="journal article" date="2021" name="BMC Genomics">
        <title>Datura genome reveals duplications of psychoactive alkaloid biosynthetic genes and high mutation rate following tissue culture.</title>
        <authorList>
            <person name="Rajewski A."/>
            <person name="Carter-House D."/>
            <person name="Stajich J."/>
            <person name="Litt A."/>
        </authorList>
    </citation>
    <scope>NUCLEOTIDE SEQUENCE [LARGE SCALE GENOMIC DNA]</scope>
    <source>
        <strain evidence="1">AR-01</strain>
    </source>
</reference>
<name>A0ABS8WJ01_DATST</name>
<dbReference type="EMBL" id="JACEIK010007229">
    <property type="protein sequence ID" value="MCE3049901.1"/>
    <property type="molecule type" value="Genomic_DNA"/>
</dbReference>
<evidence type="ECO:0000313" key="2">
    <source>
        <dbReference type="Proteomes" id="UP000823775"/>
    </source>
</evidence>
<protein>
    <submittedName>
        <fullName evidence="1">Uncharacterized protein</fullName>
    </submittedName>
</protein>
<dbReference type="Proteomes" id="UP000823775">
    <property type="component" value="Unassembled WGS sequence"/>
</dbReference>
<organism evidence="1 2">
    <name type="scientific">Datura stramonium</name>
    <name type="common">Jimsonweed</name>
    <name type="synonym">Common thornapple</name>
    <dbReference type="NCBI Taxonomy" id="4076"/>
    <lineage>
        <taxon>Eukaryota</taxon>
        <taxon>Viridiplantae</taxon>
        <taxon>Streptophyta</taxon>
        <taxon>Embryophyta</taxon>
        <taxon>Tracheophyta</taxon>
        <taxon>Spermatophyta</taxon>
        <taxon>Magnoliopsida</taxon>
        <taxon>eudicotyledons</taxon>
        <taxon>Gunneridae</taxon>
        <taxon>Pentapetalae</taxon>
        <taxon>asterids</taxon>
        <taxon>lamiids</taxon>
        <taxon>Solanales</taxon>
        <taxon>Solanaceae</taxon>
        <taxon>Solanoideae</taxon>
        <taxon>Datureae</taxon>
        <taxon>Datura</taxon>
    </lineage>
</organism>
<evidence type="ECO:0000313" key="1">
    <source>
        <dbReference type="EMBL" id="MCE3049901.1"/>
    </source>
</evidence>
<sequence length="54" mass="5864">PLLKVVKLCKLKFCKYSDSVATHRFVGGTLLVFAQSSDPHRPVSGSPLIPPATR</sequence>
<gene>
    <name evidence="1" type="ORF">HAX54_046083</name>
</gene>
<keyword evidence="2" id="KW-1185">Reference proteome</keyword>
<proteinExistence type="predicted"/>
<accession>A0ABS8WJ01</accession>